<protein>
    <submittedName>
        <fullName evidence="2">Transposase</fullName>
    </submittedName>
</protein>
<dbReference type="GO" id="GO:0004803">
    <property type="term" value="F:transposase activity"/>
    <property type="evidence" value="ECO:0007669"/>
    <property type="project" value="InterPro"/>
</dbReference>
<dbReference type="GO" id="GO:0006313">
    <property type="term" value="P:DNA transposition"/>
    <property type="evidence" value="ECO:0007669"/>
    <property type="project" value="InterPro"/>
</dbReference>
<evidence type="ECO:0000259" key="1">
    <source>
        <dbReference type="SMART" id="SM01321"/>
    </source>
</evidence>
<dbReference type="PANTHER" id="PTHR33360">
    <property type="entry name" value="TRANSPOSASE FOR INSERTION SEQUENCE ELEMENT IS200"/>
    <property type="match status" value="1"/>
</dbReference>
<dbReference type="Gene3D" id="3.30.70.1290">
    <property type="entry name" value="Transposase IS200-like"/>
    <property type="match status" value="1"/>
</dbReference>
<dbReference type="PANTHER" id="PTHR33360:SF2">
    <property type="entry name" value="TRANSPOSASE FOR INSERTION SEQUENCE ELEMENT IS200"/>
    <property type="match status" value="1"/>
</dbReference>
<dbReference type="SUPFAM" id="SSF143422">
    <property type="entry name" value="Transposase IS200-like"/>
    <property type="match status" value="1"/>
</dbReference>
<dbReference type="InterPro" id="IPR002686">
    <property type="entry name" value="Transposase_17"/>
</dbReference>
<dbReference type="NCBIfam" id="NF033573">
    <property type="entry name" value="transpos_IS200"/>
    <property type="match status" value="1"/>
</dbReference>
<sequence>MLVKERTNVYDFEFYLVFVTEKRLPIFSDDELKNDMKVILMNLANNNGIIVSRLDVFSNHVRMQLSFRPKYAPTNVVKSLKGTSTRVWFKKHPELEYNESNGHLWAPGFFMATVGSVSDSFVTHYVDNN</sequence>
<reference evidence="2" key="1">
    <citation type="submission" date="2019-10" db="EMBL/GenBank/DDBJ databases">
        <title>Lactobacillus agilis SY212 Whole Genome Sequencing Project.</title>
        <authorList>
            <person name="Suzuki S."/>
            <person name="Endo A."/>
            <person name="Maeno S."/>
            <person name="Shiwa Y."/>
            <person name="Matsutani M."/>
            <person name="Kajikawa A."/>
        </authorList>
    </citation>
    <scope>NUCLEOTIDE SEQUENCE</scope>
    <source>
        <strain evidence="2">SY212</strain>
    </source>
</reference>
<dbReference type="AlphaFoldDB" id="A0A6F9XM45"/>
<proteinExistence type="predicted"/>
<name>A0A6F9XM45_9LACO</name>
<dbReference type="SMART" id="SM01321">
    <property type="entry name" value="Y1_Tnp"/>
    <property type="match status" value="1"/>
</dbReference>
<dbReference type="Pfam" id="PF01797">
    <property type="entry name" value="Y1_Tnp"/>
    <property type="match status" value="1"/>
</dbReference>
<dbReference type="EMBL" id="BLAM01000126">
    <property type="protein sequence ID" value="GET06265.1"/>
    <property type="molecule type" value="Genomic_DNA"/>
</dbReference>
<evidence type="ECO:0000313" key="2">
    <source>
        <dbReference type="EMBL" id="GET06265.1"/>
    </source>
</evidence>
<dbReference type="RefSeq" id="WP_172584763.1">
    <property type="nucleotide sequence ID" value="NZ_BLAM01000126.1"/>
</dbReference>
<accession>A0A6F9XM45</accession>
<gene>
    <name evidence="2" type="ORF">SY212_12950</name>
</gene>
<comment type="caution">
    <text evidence="2">The sequence shown here is derived from an EMBL/GenBank/DDBJ whole genome shotgun (WGS) entry which is preliminary data.</text>
</comment>
<dbReference type="GO" id="GO:0003677">
    <property type="term" value="F:DNA binding"/>
    <property type="evidence" value="ECO:0007669"/>
    <property type="project" value="InterPro"/>
</dbReference>
<organism evidence="2">
    <name type="scientific">Ligilactobacillus agilis</name>
    <dbReference type="NCBI Taxonomy" id="1601"/>
    <lineage>
        <taxon>Bacteria</taxon>
        <taxon>Bacillati</taxon>
        <taxon>Bacillota</taxon>
        <taxon>Bacilli</taxon>
        <taxon>Lactobacillales</taxon>
        <taxon>Lactobacillaceae</taxon>
        <taxon>Ligilactobacillus</taxon>
    </lineage>
</organism>
<dbReference type="Proteomes" id="UP000494265">
    <property type="component" value="Unassembled WGS sequence"/>
</dbReference>
<dbReference type="InterPro" id="IPR036515">
    <property type="entry name" value="Transposase_17_sf"/>
</dbReference>
<feature type="domain" description="Transposase IS200-like" evidence="1">
    <location>
        <begin position="9"/>
        <end position="129"/>
    </location>
</feature>